<evidence type="ECO:0000313" key="4">
    <source>
        <dbReference type="Proteomes" id="UP000321199"/>
    </source>
</evidence>
<reference evidence="3 4" key="1">
    <citation type="submission" date="2019-07" db="EMBL/GenBank/DDBJ databases">
        <title>Complete genome sequence of Comamonas sp. NLF 7-7 isolated from livestock.</title>
        <authorList>
            <person name="Kim D.H."/>
            <person name="Kim J.G."/>
        </authorList>
    </citation>
    <scope>NUCLEOTIDE SEQUENCE [LARGE SCALE GENOMIC DNA]</scope>
    <source>
        <strain evidence="3 4">NLF 7-7</strain>
    </source>
</reference>
<evidence type="ECO:0000256" key="1">
    <source>
        <dbReference type="ARBA" id="ARBA00005953"/>
    </source>
</evidence>
<dbReference type="Gene3D" id="3.10.129.10">
    <property type="entry name" value="Hotdog Thioesterase"/>
    <property type="match status" value="1"/>
</dbReference>
<organism evidence="3 4">
    <name type="scientific">Comamonas flocculans</name>
    <dbReference type="NCBI Taxonomy" id="2597701"/>
    <lineage>
        <taxon>Bacteria</taxon>
        <taxon>Pseudomonadati</taxon>
        <taxon>Pseudomonadota</taxon>
        <taxon>Betaproteobacteria</taxon>
        <taxon>Burkholderiales</taxon>
        <taxon>Comamonadaceae</taxon>
        <taxon>Comamonas</taxon>
    </lineage>
</organism>
<accession>A0A5B8RTU1</accession>
<dbReference type="InterPro" id="IPR029069">
    <property type="entry name" value="HotDog_dom_sf"/>
</dbReference>
<dbReference type="GO" id="GO:0047617">
    <property type="term" value="F:fatty acyl-CoA hydrolase activity"/>
    <property type="evidence" value="ECO:0007669"/>
    <property type="project" value="TreeGrafter"/>
</dbReference>
<evidence type="ECO:0000256" key="2">
    <source>
        <dbReference type="ARBA" id="ARBA00022801"/>
    </source>
</evidence>
<dbReference type="PANTHER" id="PTHR31793">
    <property type="entry name" value="4-HYDROXYBENZOYL-COA THIOESTERASE FAMILY MEMBER"/>
    <property type="match status" value="1"/>
</dbReference>
<dbReference type="SUPFAM" id="SSF54637">
    <property type="entry name" value="Thioesterase/thiol ester dehydrase-isomerase"/>
    <property type="match status" value="1"/>
</dbReference>
<dbReference type="KEGG" id="cof:FOZ74_07645"/>
<dbReference type="EMBL" id="CP042344">
    <property type="protein sequence ID" value="QEA12910.1"/>
    <property type="molecule type" value="Genomic_DNA"/>
</dbReference>
<gene>
    <name evidence="3" type="ORF">FOZ74_07645</name>
</gene>
<proteinExistence type="inferred from homology"/>
<comment type="similarity">
    <text evidence="1">Belongs to the 4-hydroxybenzoyl-CoA thioesterase family.</text>
</comment>
<keyword evidence="2" id="KW-0378">Hydrolase</keyword>
<sequence length="150" mass="16815">MARVLFDLPDRFCFETTLQVYISHVNQGGHLDNAQLLSLVSEARLRFFQAMGMTEANAGGAGIVVGDMLAQYKSEAFHGEQLIVRMRPMDFNRYGFDLVFQMTESTTGREVARGKTGIVFVSHETRRATPIPPLARERLDALLAHMGRQP</sequence>
<dbReference type="Proteomes" id="UP000321199">
    <property type="component" value="Chromosome"/>
</dbReference>
<dbReference type="AlphaFoldDB" id="A0A5B8RTU1"/>
<dbReference type="PANTHER" id="PTHR31793:SF27">
    <property type="entry name" value="NOVEL THIOESTERASE SUPERFAMILY DOMAIN AND SAPOSIN A-TYPE DOMAIN CONTAINING PROTEIN (0610012H03RIK)"/>
    <property type="match status" value="1"/>
</dbReference>
<keyword evidence="4" id="KW-1185">Reference proteome</keyword>
<name>A0A5B8RTU1_9BURK</name>
<dbReference type="CDD" id="cd00586">
    <property type="entry name" value="4HBT"/>
    <property type="match status" value="1"/>
</dbReference>
<dbReference type="InterPro" id="IPR050563">
    <property type="entry name" value="4-hydroxybenzoyl-CoA_TE"/>
</dbReference>
<dbReference type="Pfam" id="PF13279">
    <property type="entry name" value="4HBT_2"/>
    <property type="match status" value="1"/>
</dbReference>
<evidence type="ECO:0000313" key="3">
    <source>
        <dbReference type="EMBL" id="QEA12910.1"/>
    </source>
</evidence>
<dbReference type="RefSeq" id="WP_146912503.1">
    <property type="nucleotide sequence ID" value="NZ_CP042344.1"/>
</dbReference>
<dbReference type="OrthoDB" id="333038at2"/>
<protein>
    <submittedName>
        <fullName evidence="3">Thioesterase</fullName>
    </submittedName>
</protein>